<evidence type="ECO:0000256" key="4">
    <source>
        <dbReference type="ARBA" id="ARBA00023136"/>
    </source>
</evidence>
<comment type="caution">
    <text evidence="7">The sequence shown here is derived from an EMBL/GenBank/DDBJ whole genome shotgun (WGS) entry which is preliminary data.</text>
</comment>
<dbReference type="GO" id="GO:0016020">
    <property type="term" value="C:membrane"/>
    <property type="evidence" value="ECO:0007669"/>
    <property type="project" value="UniProtKB-SubCell"/>
</dbReference>
<name>A0ABD0RR28_CIRMR</name>
<dbReference type="InterPro" id="IPR015919">
    <property type="entry name" value="Cadherin-like_sf"/>
</dbReference>
<evidence type="ECO:0000256" key="2">
    <source>
        <dbReference type="ARBA" id="ARBA00022737"/>
    </source>
</evidence>
<dbReference type="Proteomes" id="UP001529510">
    <property type="component" value="Unassembled WGS sequence"/>
</dbReference>
<organism evidence="7 8">
    <name type="scientific">Cirrhinus mrigala</name>
    <name type="common">Mrigala</name>
    <dbReference type="NCBI Taxonomy" id="683832"/>
    <lineage>
        <taxon>Eukaryota</taxon>
        <taxon>Metazoa</taxon>
        <taxon>Chordata</taxon>
        <taxon>Craniata</taxon>
        <taxon>Vertebrata</taxon>
        <taxon>Euteleostomi</taxon>
        <taxon>Actinopterygii</taxon>
        <taxon>Neopterygii</taxon>
        <taxon>Teleostei</taxon>
        <taxon>Ostariophysi</taxon>
        <taxon>Cypriniformes</taxon>
        <taxon>Cyprinidae</taxon>
        <taxon>Labeoninae</taxon>
        <taxon>Labeonini</taxon>
        <taxon>Cirrhinus</taxon>
    </lineage>
</organism>
<evidence type="ECO:0000256" key="3">
    <source>
        <dbReference type="ARBA" id="ARBA00022837"/>
    </source>
</evidence>
<dbReference type="CDD" id="cd11304">
    <property type="entry name" value="Cadherin_repeat"/>
    <property type="match status" value="1"/>
</dbReference>
<evidence type="ECO:0000256" key="1">
    <source>
        <dbReference type="ARBA" id="ARBA00004370"/>
    </source>
</evidence>
<proteinExistence type="predicted"/>
<sequence>RLDYETRKAYTFKVEASNAVLDHRFLHLGPFKDTATVKVNVLDVEEPPVFSRLSYSMETYEDTPVGIIVGAVTAEDLDVGNSPV</sequence>
<keyword evidence="2" id="KW-0677">Repeat</keyword>
<keyword evidence="3 5" id="KW-0106">Calcium</keyword>
<dbReference type="EMBL" id="JAMKFB020000002">
    <property type="protein sequence ID" value="KAL0200781.1"/>
    <property type="molecule type" value="Genomic_DNA"/>
</dbReference>
<evidence type="ECO:0000256" key="5">
    <source>
        <dbReference type="PROSITE-ProRule" id="PRU00043"/>
    </source>
</evidence>
<keyword evidence="4" id="KW-0472">Membrane</keyword>
<feature type="non-terminal residue" evidence="7">
    <location>
        <position position="1"/>
    </location>
</feature>
<evidence type="ECO:0000259" key="6">
    <source>
        <dbReference type="PROSITE" id="PS50268"/>
    </source>
</evidence>
<evidence type="ECO:0000313" key="7">
    <source>
        <dbReference type="EMBL" id="KAL0200781.1"/>
    </source>
</evidence>
<dbReference type="PANTHER" id="PTHR24027:SF96">
    <property type="entry name" value="CADHERIN-12"/>
    <property type="match status" value="1"/>
</dbReference>
<keyword evidence="8" id="KW-1185">Reference proteome</keyword>
<dbReference type="InterPro" id="IPR002126">
    <property type="entry name" value="Cadherin-like_dom"/>
</dbReference>
<gene>
    <name evidence="7" type="ORF">M9458_003968</name>
</gene>
<reference evidence="7 8" key="1">
    <citation type="submission" date="2024-05" db="EMBL/GenBank/DDBJ databases">
        <title>Genome sequencing and assembly of Indian major carp, Cirrhinus mrigala (Hamilton, 1822).</title>
        <authorList>
            <person name="Mohindra V."/>
            <person name="Chowdhury L.M."/>
            <person name="Lal K."/>
            <person name="Jena J.K."/>
        </authorList>
    </citation>
    <scope>NUCLEOTIDE SEQUENCE [LARGE SCALE GENOMIC DNA]</scope>
    <source>
        <strain evidence="7">CM1030</strain>
        <tissue evidence="7">Blood</tissue>
    </source>
</reference>
<feature type="domain" description="Cadherin" evidence="6">
    <location>
        <begin position="2"/>
        <end position="50"/>
    </location>
</feature>
<comment type="subcellular location">
    <subcellularLocation>
        <location evidence="1">Membrane</location>
    </subcellularLocation>
</comment>
<dbReference type="Gene3D" id="2.60.40.60">
    <property type="entry name" value="Cadherins"/>
    <property type="match status" value="2"/>
</dbReference>
<dbReference type="PROSITE" id="PS50268">
    <property type="entry name" value="CADHERIN_2"/>
    <property type="match status" value="1"/>
</dbReference>
<dbReference type="AlphaFoldDB" id="A0ABD0RR28"/>
<feature type="non-terminal residue" evidence="7">
    <location>
        <position position="84"/>
    </location>
</feature>
<protein>
    <recommendedName>
        <fullName evidence="6">Cadherin domain-containing protein</fullName>
    </recommendedName>
</protein>
<dbReference type="PANTHER" id="PTHR24027">
    <property type="entry name" value="CADHERIN-23"/>
    <property type="match status" value="1"/>
</dbReference>
<dbReference type="GO" id="GO:0005509">
    <property type="term" value="F:calcium ion binding"/>
    <property type="evidence" value="ECO:0007669"/>
    <property type="project" value="UniProtKB-UniRule"/>
</dbReference>
<evidence type="ECO:0000313" key="8">
    <source>
        <dbReference type="Proteomes" id="UP001529510"/>
    </source>
</evidence>
<dbReference type="SUPFAM" id="SSF49313">
    <property type="entry name" value="Cadherin-like"/>
    <property type="match status" value="1"/>
</dbReference>
<accession>A0ABD0RR28</accession>
<dbReference type="InterPro" id="IPR039808">
    <property type="entry name" value="Cadherin"/>
</dbReference>